<organism evidence="3 4">
    <name type="scientific">Elysia crispata</name>
    <name type="common">lettuce slug</name>
    <dbReference type="NCBI Taxonomy" id="231223"/>
    <lineage>
        <taxon>Eukaryota</taxon>
        <taxon>Metazoa</taxon>
        <taxon>Spiralia</taxon>
        <taxon>Lophotrochozoa</taxon>
        <taxon>Mollusca</taxon>
        <taxon>Gastropoda</taxon>
        <taxon>Heterobranchia</taxon>
        <taxon>Euthyneura</taxon>
        <taxon>Panpulmonata</taxon>
        <taxon>Sacoglossa</taxon>
        <taxon>Placobranchoidea</taxon>
        <taxon>Plakobranchidae</taxon>
        <taxon>Elysia</taxon>
    </lineage>
</organism>
<keyword evidence="2" id="KW-0732">Signal</keyword>
<name>A0AAE1BCP3_9GAST</name>
<feature type="region of interest" description="Disordered" evidence="1">
    <location>
        <begin position="323"/>
        <end position="360"/>
    </location>
</feature>
<proteinExistence type="predicted"/>
<protein>
    <submittedName>
        <fullName evidence="3">Uncharacterized protein</fullName>
    </submittedName>
</protein>
<feature type="compositionally biased region" description="Low complexity" evidence="1">
    <location>
        <begin position="52"/>
        <end position="61"/>
    </location>
</feature>
<gene>
    <name evidence="3" type="ORF">RRG08_047686</name>
</gene>
<evidence type="ECO:0000256" key="2">
    <source>
        <dbReference type="SAM" id="SignalP"/>
    </source>
</evidence>
<feature type="signal peptide" evidence="2">
    <location>
        <begin position="1"/>
        <end position="44"/>
    </location>
</feature>
<feature type="region of interest" description="Disordered" evidence="1">
    <location>
        <begin position="86"/>
        <end position="134"/>
    </location>
</feature>
<reference evidence="3" key="1">
    <citation type="journal article" date="2023" name="G3 (Bethesda)">
        <title>A reference genome for the long-term kleptoplast-retaining sea slug Elysia crispata morphotype clarki.</title>
        <authorList>
            <person name="Eastman K.E."/>
            <person name="Pendleton A.L."/>
            <person name="Shaikh M.A."/>
            <person name="Suttiyut T."/>
            <person name="Ogas R."/>
            <person name="Tomko P."/>
            <person name="Gavelis G."/>
            <person name="Widhalm J.R."/>
            <person name="Wisecaver J.H."/>
        </authorList>
    </citation>
    <scope>NUCLEOTIDE SEQUENCE</scope>
    <source>
        <strain evidence="3">ECLA1</strain>
    </source>
</reference>
<feature type="compositionally biased region" description="Basic residues" evidence="1">
    <location>
        <begin position="116"/>
        <end position="125"/>
    </location>
</feature>
<evidence type="ECO:0000313" key="3">
    <source>
        <dbReference type="EMBL" id="KAK3803722.1"/>
    </source>
</evidence>
<comment type="caution">
    <text evidence="3">The sequence shown here is derived from an EMBL/GenBank/DDBJ whole genome shotgun (WGS) entry which is preliminary data.</text>
</comment>
<evidence type="ECO:0000313" key="4">
    <source>
        <dbReference type="Proteomes" id="UP001283361"/>
    </source>
</evidence>
<dbReference type="EMBL" id="JAWDGP010000100">
    <property type="protein sequence ID" value="KAK3803722.1"/>
    <property type="molecule type" value="Genomic_DNA"/>
</dbReference>
<accession>A0AAE1BCP3</accession>
<feature type="chain" id="PRO_5041934884" evidence="2">
    <location>
        <begin position="45"/>
        <end position="360"/>
    </location>
</feature>
<sequence>MRNESDRHTLQRGAMSTRATSFRLLPMLLAAALFLLLSCQLSMAQEDEDTTTDPTTSTTETGIKNNKTFGRGNIIIGGAFGLEQERAKRRASRRRDDDQAPAASYSLGDLISGASGRRRKNRRRGKKEDDDLDTAELTNNIEVLAEANKDMMDRATQEQQRRENSGRRRGVAKRYFGGVGREFIGFPNRARETINDAVTDMLGGVNTVLRMIPYDEIEGTALRVASYLQELAESGVPAAVLDSLMSSRVGGARETMEALVELQGSPEQLEPILEDIASNYRNLFKGAAGQVDDFLSLILPRRQQASASVPVLEQLPPIDVSASTGASDGFAPPEIAGDSTPPPFLNDAMAMADDASIEQE</sequence>
<keyword evidence="4" id="KW-1185">Reference proteome</keyword>
<dbReference type="Proteomes" id="UP001283361">
    <property type="component" value="Unassembled WGS sequence"/>
</dbReference>
<dbReference type="AlphaFoldDB" id="A0AAE1BCP3"/>
<evidence type="ECO:0000256" key="1">
    <source>
        <dbReference type="SAM" id="MobiDB-lite"/>
    </source>
</evidence>
<feature type="region of interest" description="Disordered" evidence="1">
    <location>
        <begin position="46"/>
        <end position="69"/>
    </location>
</feature>